<feature type="transmembrane region" description="Helical" evidence="1">
    <location>
        <begin position="235"/>
        <end position="257"/>
    </location>
</feature>
<keyword evidence="1" id="KW-1133">Transmembrane helix</keyword>
<feature type="transmembrane region" description="Helical" evidence="1">
    <location>
        <begin position="195"/>
        <end position="223"/>
    </location>
</feature>
<feature type="transmembrane region" description="Helical" evidence="1">
    <location>
        <begin position="325"/>
        <end position="345"/>
    </location>
</feature>
<dbReference type="Pfam" id="PF13687">
    <property type="entry name" value="DUF4153"/>
    <property type="match status" value="1"/>
</dbReference>
<organism evidence="2 3">
    <name type="scientific">Pasteurella multocida</name>
    <dbReference type="NCBI Taxonomy" id="747"/>
    <lineage>
        <taxon>Bacteria</taxon>
        <taxon>Pseudomonadati</taxon>
        <taxon>Pseudomonadota</taxon>
        <taxon>Gammaproteobacteria</taxon>
        <taxon>Pasteurellales</taxon>
        <taxon>Pasteurellaceae</taxon>
        <taxon>Pasteurella</taxon>
    </lineage>
</organism>
<feature type="transmembrane region" description="Helical" evidence="1">
    <location>
        <begin position="296"/>
        <end position="313"/>
    </location>
</feature>
<accession>A0A849CM61</accession>
<dbReference type="InterPro" id="IPR025291">
    <property type="entry name" value="DUF4153"/>
</dbReference>
<feature type="transmembrane region" description="Helical" evidence="1">
    <location>
        <begin position="264"/>
        <end position="284"/>
    </location>
</feature>
<feature type="transmembrane region" description="Helical" evidence="1">
    <location>
        <begin position="166"/>
        <end position="183"/>
    </location>
</feature>
<comment type="caution">
    <text evidence="2">The sequence shown here is derived from an EMBL/GenBank/DDBJ whole genome shotgun (WGS) entry which is preliminary data.</text>
</comment>
<proteinExistence type="predicted"/>
<reference evidence="2 3" key="1">
    <citation type="journal article" date="2018" name="Front. Microbiol.">
        <title>Genetic and Phylogenetic Characteristics of Pasteurella multocida Isolates From Different Host Species.</title>
        <authorList>
            <person name="Peng Z."/>
            <person name="Liang W."/>
            <person name="Wang F."/>
            <person name="Xu Z."/>
            <person name="Xie Z."/>
            <person name="Lian Z."/>
            <person name="Hua L."/>
            <person name="Zhou R."/>
            <person name="Chen H."/>
            <person name="Wu B."/>
        </authorList>
    </citation>
    <scope>NUCLEOTIDE SEQUENCE [LARGE SCALE GENOMIC DNA]</scope>
    <source>
        <strain evidence="2 3">HNA06</strain>
    </source>
</reference>
<evidence type="ECO:0000256" key="1">
    <source>
        <dbReference type="SAM" id="Phobius"/>
    </source>
</evidence>
<dbReference type="RefSeq" id="WP_014668420.1">
    <property type="nucleotide sequence ID" value="NZ_CP030096.1"/>
</dbReference>
<feature type="transmembrane region" description="Helical" evidence="1">
    <location>
        <begin position="42"/>
        <end position="60"/>
    </location>
</feature>
<protein>
    <submittedName>
        <fullName evidence="2">DUF4153 domain-containing protein</fullName>
    </submittedName>
</protein>
<dbReference type="AlphaFoldDB" id="A0A849CM61"/>
<keyword evidence="1" id="KW-0812">Transmembrane</keyword>
<evidence type="ECO:0000313" key="2">
    <source>
        <dbReference type="EMBL" id="NNI79439.1"/>
    </source>
</evidence>
<evidence type="ECO:0000313" key="3">
    <source>
        <dbReference type="Proteomes" id="UP000540079"/>
    </source>
</evidence>
<gene>
    <name evidence="2" type="ORF">C2800_08415</name>
</gene>
<name>A0A849CM61_PASMD</name>
<feature type="transmembrane region" description="Helical" evidence="1">
    <location>
        <begin position="65"/>
        <end position="82"/>
    </location>
</feature>
<dbReference type="EMBL" id="PPVL01000007">
    <property type="protein sequence ID" value="NNI79439.1"/>
    <property type="molecule type" value="Genomic_DNA"/>
</dbReference>
<feature type="transmembrane region" description="Helical" evidence="1">
    <location>
        <begin position="20"/>
        <end position="36"/>
    </location>
</feature>
<sequence>MNIIQSFTHRLSDLIKQYPLAMSFIFISTAFIPWIQDESISRDMIVVLLLPIYFSTVLLLNKRKYANGLAIAYAILITLAFYFAERPIYDNDAYWGLLLIHFVLFVTYPLAKENRLFVYNTVSRLTQLALAIVLAGIICICAVLVLNSIEYLFNINLLSYRIVPKTLLFIMCFFTPVFFLIFEQRLAQNFQGERFHYVIELIVNFIFSPVVILYTLIVYLYLAKILFYFELPKGGVAYIIMPYIALGLCCQGLRLLLIDAKWTGFYRIFAYLSIAPLVLLWVGIHTRITTYGLTEIRVMLVVLASMMTLFILFSMTQRLQQYRLFSLTACLLLFISTILTSPYYLAQQHQLARFERLLSELNILDEQQQISATIFDSQFAKQLSSEQVEKYKQLEEIIGGYIKTNPVAVAKYGQEKLNYLHGFYYNQIIYNTPYQDEDVSITFYAYDTRRQDNYTIDIAPYQTLHLINGYVNSGDPNELETQTLEKSTLFQRQFDLIDKHNKYSFDEHYFVEVFKAAGLDIHQKYSQDTLLPLAKELTQVPTREGGLLIFRDMDFKYEVHGDIKGYVYQGGYIEFYLAP</sequence>
<feature type="transmembrane region" description="Helical" evidence="1">
    <location>
        <begin position="123"/>
        <end position="146"/>
    </location>
</feature>
<dbReference type="Proteomes" id="UP000540079">
    <property type="component" value="Unassembled WGS sequence"/>
</dbReference>
<keyword evidence="1" id="KW-0472">Membrane</keyword>
<feature type="transmembrane region" description="Helical" evidence="1">
    <location>
        <begin position="94"/>
        <end position="111"/>
    </location>
</feature>